<dbReference type="Pfam" id="PF10354">
    <property type="entry name" value="BMT5-like"/>
    <property type="match status" value="1"/>
</dbReference>
<dbReference type="GO" id="GO:0070042">
    <property type="term" value="F:rRNA (uridine-N3-)-methyltransferase activity"/>
    <property type="evidence" value="ECO:0007669"/>
    <property type="project" value="InterPro"/>
</dbReference>
<dbReference type="PANTHER" id="PTHR11538">
    <property type="entry name" value="PHENYLALANYL-TRNA SYNTHETASE"/>
    <property type="match status" value="1"/>
</dbReference>
<evidence type="ECO:0000313" key="3">
    <source>
        <dbReference type="EMBL" id="PIN19306.1"/>
    </source>
</evidence>
<organism evidence="3 4">
    <name type="scientific">Handroanthus impetiginosus</name>
    <dbReference type="NCBI Taxonomy" id="429701"/>
    <lineage>
        <taxon>Eukaryota</taxon>
        <taxon>Viridiplantae</taxon>
        <taxon>Streptophyta</taxon>
        <taxon>Embryophyta</taxon>
        <taxon>Tracheophyta</taxon>
        <taxon>Spermatophyta</taxon>
        <taxon>Magnoliopsida</taxon>
        <taxon>eudicotyledons</taxon>
        <taxon>Gunneridae</taxon>
        <taxon>Pentapetalae</taxon>
        <taxon>asterids</taxon>
        <taxon>lamiids</taxon>
        <taxon>Lamiales</taxon>
        <taxon>Bignoniaceae</taxon>
        <taxon>Crescentiina</taxon>
        <taxon>Tabebuia alliance</taxon>
        <taxon>Handroanthus</taxon>
    </lineage>
</organism>
<feature type="domain" description="25S rRNA (uridine-N(3))-methyltransferase BMT5-like" evidence="2">
    <location>
        <begin position="388"/>
        <end position="552"/>
    </location>
</feature>
<protein>
    <recommendedName>
        <fullName evidence="2">25S rRNA (uridine-N(3))-methyltransferase BMT5-like domain-containing protein</fullName>
    </recommendedName>
</protein>
<dbReference type="PANTHER" id="PTHR11538:SF70">
    <property type="entry name" value="25S RRNA (URIDINE-N(3))-METHYLTRANSFERASE BMT5-LIKE DOMAIN-CONTAINING PROTEIN"/>
    <property type="match status" value="1"/>
</dbReference>
<evidence type="ECO:0000313" key="4">
    <source>
        <dbReference type="Proteomes" id="UP000231279"/>
    </source>
</evidence>
<name>A0A2G9HP48_9LAMI</name>
<dbReference type="Proteomes" id="UP000231279">
    <property type="component" value="Unassembled WGS sequence"/>
</dbReference>
<dbReference type="EMBL" id="NKXS01001300">
    <property type="protein sequence ID" value="PIN19306.1"/>
    <property type="molecule type" value="Genomic_DNA"/>
</dbReference>
<dbReference type="InterPro" id="IPR019446">
    <property type="entry name" value="BMT5-like"/>
</dbReference>
<evidence type="ECO:0000259" key="2">
    <source>
        <dbReference type="Pfam" id="PF10354"/>
    </source>
</evidence>
<dbReference type="GO" id="GO:0070475">
    <property type="term" value="P:rRNA base methylation"/>
    <property type="evidence" value="ECO:0007669"/>
    <property type="project" value="InterPro"/>
</dbReference>
<gene>
    <name evidence="3" type="ORF">CDL12_08014</name>
</gene>
<reference evidence="4" key="1">
    <citation type="journal article" date="2018" name="Gigascience">
        <title>Genome assembly of the Pink Ipe (Handroanthus impetiginosus, Bignoniaceae), a highly valued, ecologically keystone Neotropical timber forest tree.</title>
        <authorList>
            <person name="Silva-Junior O.B."/>
            <person name="Grattapaglia D."/>
            <person name="Novaes E."/>
            <person name="Collevatti R.G."/>
        </authorList>
    </citation>
    <scope>NUCLEOTIDE SEQUENCE [LARGE SCALE GENOMIC DNA]</scope>
    <source>
        <strain evidence="4">cv. UFG-1</strain>
    </source>
</reference>
<keyword evidence="4" id="KW-1185">Reference proteome</keyword>
<dbReference type="OrthoDB" id="273345at2759"/>
<feature type="region of interest" description="Disordered" evidence="1">
    <location>
        <begin position="336"/>
        <end position="355"/>
    </location>
</feature>
<dbReference type="AlphaFoldDB" id="A0A2G9HP48"/>
<dbReference type="GO" id="GO:0005737">
    <property type="term" value="C:cytoplasm"/>
    <property type="evidence" value="ECO:0007669"/>
    <property type="project" value="TreeGrafter"/>
</dbReference>
<proteinExistence type="predicted"/>
<accession>A0A2G9HP48</accession>
<evidence type="ECO:0000256" key="1">
    <source>
        <dbReference type="SAM" id="MobiDB-lite"/>
    </source>
</evidence>
<sequence length="578" mass="65512">MGILHNISKFLGYKTEVEEDLKRPFYYQKQNLEPCHGGNFSRSSDKSTLKILNFHCLFFRAIKGLLQKVRLIFYLSRPSTRVGPVLPVRTLSTSDDDPSLFQPLIISDSSSEIGSLADSENNVDAISWENNSTNREEMDRVIISIPGFANSEYTVDAVSCEDNSTNRKEMDCAIISIPKFADSENNDDAVSCESNCTSRKEIDCAIISIPDSPDSENYVGAVSFESNSTNRKEMNCSIISIPDSIDSENNVDDVSFESNSTNRKEMDCAIISIPDFADSENNVDVLSWESNPTNRKEMDCVIISIPEYLRHSLACTSVNQEIVDSTIVTDQECLGMGRGRQRRQRQGRRQAKSKKEKVITKSKVAVVKEEHTVGIKWIKHYGSHHHILLVGEGDFSFSACLAVAFDWAANIIATSLDSKEFLKENYKNAMSNIQKLRSRGSQVMHGIDATKIADHPLLGHLKFDRIVYNFPFAGFFKELSRKNELRRHRRLVSLFLKNAKEITSENGEIHITHKTNNFHNEWNLESVASSHGLMLIEAIKFERNDYPGYNTKYGFGGDNNFNCNPAETYKFRLKRLFY</sequence>
<dbReference type="STRING" id="429701.A0A2G9HP48"/>
<comment type="caution">
    <text evidence="3">The sequence shown here is derived from an EMBL/GenBank/DDBJ whole genome shotgun (WGS) entry which is preliminary data.</text>
</comment>
<feature type="compositionally biased region" description="Basic residues" evidence="1">
    <location>
        <begin position="339"/>
        <end position="355"/>
    </location>
</feature>